<dbReference type="EMBL" id="WIXE01020506">
    <property type="protein sequence ID" value="KAK5969160.1"/>
    <property type="molecule type" value="Genomic_DNA"/>
</dbReference>
<name>A0AAN8FGS6_TRICO</name>
<comment type="caution">
    <text evidence="1">The sequence shown here is derived from an EMBL/GenBank/DDBJ whole genome shotgun (WGS) entry which is preliminary data.</text>
</comment>
<sequence length="93" mass="10872">FQRYELHSFQKSSQAIRRKELEYVLELDGGPIMPHVIPLVTGFIRGAGLCDDEPSVIRVTDRAFCNGINEVHPELCDWNELRVDKEQFRWDKL</sequence>
<gene>
    <name evidence="1" type="ORF">GCK32_015410</name>
</gene>
<dbReference type="AlphaFoldDB" id="A0AAN8FGS6"/>
<proteinExistence type="predicted"/>
<dbReference type="Proteomes" id="UP001331761">
    <property type="component" value="Unassembled WGS sequence"/>
</dbReference>
<protein>
    <submittedName>
        <fullName evidence="1">Uncharacterized protein</fullName>
    </submittedName>
</protein>
<organism evidence="1 2">
    <name type="scientific">Trichostrongylus colubriformis</name>
    <name type="common">Black scour worm</name>
    <dbReference type="NCBI Taxonomy" id="6319"/>
    <lineage>
        <taxon>Eukaryota</taxon>
        <taxon>Metazoa</taxon>
        <taxon>Ecdysozoa</taxon>
        <taxon>Nematoda</taxon>
        <taxon>Chromadorea</taxon>
        <taxon>Rhabditida</taxon>
        <taxon>Rhabditina</taxon>
        <taxon>Rhabditomorpha</taxon>
        <taxon>Strongyloidea</taxon>
        <taxon>Trichostrongylidae</taxon>
        <taxon>Trichostrongylus</taxon>
    </lineage>
</organism>
<keyword evidence="2" id="KW-1185">Reference proteome</keyword>
<accession>A0AAN8FGS6</accession>
<reference evidence="1 2" key="1">
    <citation type="submission" date="2019-10" db="EMBL/GenBank/DDBJ databases">
        <title>Assembly and Annotation for the nematode Trichostrongylus colubriformis.</title>
        <authorList>
            <person name="Martin J."/>
        </authorList>
    </citation>
    <scope>NUCLEOTIDE SEQUENCE [LARGE SCALE GENOMIC DNA]</scope>
    <source>
        <strain evidence="1">G859</strain>
        <tissue evidence="1">Whole worm</tissue>
    </source>
</reference>
<evidence type="ECO:0000313" key="2">
    <source>
        <dbReference type="Proteomes" id="UP001331761"/>
    </source>
</evidence>
<evidence type="ECO:0000313" key="1">
    <source>
        <dbReference type="EMBL" id="KAK5969160.1"/>
    </source>
</evidence>
<feature type="non-terminal residue" evidence="1">
    <location>
        <position position="1"/>
    </location>
</feature>